<protein>
    <submittedName>
        <fullName evidence="2">Uncharacterized protein</fullName>
    </submittedName>
</protein>
<reference evidence="2 3" key="1">
    <citation type="submission" date="2020-08" db="EMBL/GenBank/DDBJ databases">
        <title>Plant Genome Project.</title>
        <authorList>
            <person name="Zhang R.-G."/>
        </authorList>
    </citation>
    <scope>NUCLEOTIDE SEQUENCE [LARGE SCALE GENOMIC DNA]</scope>
    <source>
        <tissue evidence="2">Rhizome</tissue>
    </source>
</reference>
<proteinExistence type="predicted"/>
<dbReference type="Proteomes" id="UP000734854">
    <property type="component" value="Unassembled WGS sequence"/>
</dbReference>
<accession>A0A8J5HJV3</accession>
<keyword evidence="1" id="KW-0472">Membrane</keyword>
<organism evidence="2 3">
    <name type="scientific">Zingiber officinale</name>
    <name type="common">Ginger</name>
    <name type="synonym">Amomum zingiber</name>
    <dbReference type="NCBI Taxonomy" id="94328"/>
    <lineage>
        <taxon>Eukaryota</taxon>
        <taxon>Viridiplantae</taxon>
        <taxon>Streptophyta</taxon>
        <taxon>Embryophyta</taxon>
        <taxon>Tracheophyta</taxon>
        <taxon>Spermatophyta</taxon>
        <taxon>Magnoliopsida</taxon>
        <taxon>Liliopsida</taxon>
        <taxon>Zingiberales</taxon>
        <taxon>Zingiberaceae</taxon>
        <taxon>Zingiber</taxon>
    </lineage>
</organism>
<evidence type="ECO:0000313" key="2">
    <source>
        <dbReference type="EMBL" id="KAG6526137.1"/>
    </source>
</evidence>
<evidence type="ECO:0000256" key="1">
    <source>
        <dbReference type="SAM" id="Phobius"/>
    </source>
</evidence>
<feature type="transmembrane region" description="Helical" evidence="1">
    <location>
        <begin position="163"/>
        <end position="183"/>
    </location>
</feature>
<comment type="caution">
    <text evidence="2">The sequence shown here is derived from an EMBL/GenBank/DDBJ whole genome shotgun (WGS) entry which is preliminary data.</text>
</comment>
<dbReference type="EMBL" id="JACMSC010000004">
    <property type="protein sequence ID" value="KAG6526137.1"/>
    <property type="molecule type" value="Genomic_DNA"/>
</dbReference>
<evidence type="ECO:0000313" key="3">
    <source>
        <dbReference type="Proteomes" id="UP000734854"/>
    </source>
</evidence>
<keyword evidence="1" id="KW-1133">Transmembrane helix</keyword>
<name>A0A8J5HJV3_ZINOF</name>
<keyword evidence="1" id="KW-0812">Transmembrane</keyword>
<dbReference type="AlphaFoldDB" id="A0A8J5HJV3"/>
<gene>
    <name evidence="2" type="ORF">ZIOFF_016114</name>
</gene>
<sequence>MPDSILSISNDICPTLSHIASVAKDETQCFNSNASGFNTAHQSSSSQGSGEVSSKFNGKCAEMPLINGMEKSESCNQLLLPDYFQELRKLEELLNLDDDEVDSFVSSEKNLLPCCSFNVEWQELLVQETRTHLAIHISSMPVHISTKTRAVRCDCFMCDDSDVNFAVILFSALIINLLQSLLTSKSSARRIKKHAIRKYVAFCGKAMATWISWTKLGGMACALALMASPWAAQADQWLGTPLFC</sequence>
<keyword evidence="3" id="KW-1185">Reference proteome</keyword>